<feature type="transmembrane region" description="Helical" evidence="6">
    <location>
        <begin position="72"/>
        <end position="91"/>
    </location>
</feature>
<dbReference type="InterPro" id="IPR036259">
    <property type="entry name" value="MFS_trans_sf"/>
</dbReference>
<sequence length="448" mass="48444">MSSNRSATGLAPRSEAAGRQGDGAMERAVIRKLHTRIVWYCFLLFIINYLDRVNVGFAALEMNSEIGLDPKAYGLGAGIFFIGYILFEVPSNLIMDRVGPRVWIARIMVTWGLVCCAMAALQGPHSFYLLRFLLGLAEAGFAPGVLLYITYWFPKKERGKAVAGFMLATVLSSVFGAPLSGYIIGAAHGWFGYSGWRWMFLLEGIPAVLLGIVTFFYLVDRPQSPRANRWLTPDERNWLIAKLDTEREETGRHGAQSFLAALKDLRVWVLTLIYMFNGVAIYGVVLWLPQIVRSVGGLTTFQTGVVSAIPFIFGAIGLVLVARSSDRTGERRMHTAFAGLLGGVFLAASAIAPTPLLGLLALCICATGLWATLGVFWTLPSQFLTGAAAAGGLAFINGVAQIGGFTGPFLVGWVREATGGFTYPLLTLAIGPVIACGLCLSLKAKRDV</sequence>
<feature type="domain" description="Major facilitator superfamily (MFS) profile" evidence="7">
    <location>
        <begin position="37"/>
        <end position="447"/>
    </location>
</feature>
<dbReference type="RefSeq" id="WP_082862437.1">
    <property type="nucleotide sequence ID" value="NZ_FCOA02000016.1"/>
</dbReference>
<dbReference type="Gene3D" id="1.20.1250.20">
    <property type="entry name" value="MFS general substrate transporter like domains"/>
    <property type="match status" value="2"/>
</dbReference>
<evidence type="ECO:0000256" key="2">
    <source>
        <dbReference type="ARBA" id="ARBA00022448"/>
    </source>
</evidence>
<dbReference type="AlphaFoldDB" id="A0A158C0B8"/>
<evidence type="ECO:0000256" key="4">
    <source>
        <dbReference type="ARBA" id="ARBA00022989"/>
    </source>
</evidence>
<feature type="transmembrane region" description="Helical" evidence="6">
    <location>
        <begin position="103"/>
        <end position="121"/>
    </location>
</feature>
<protein>
    <submittedName>
        <fullName evidence="8">Major facilitator transporter</fullName>
    </submittedName>
</protein>
<dbReference type="FunFam" id="1.20.1250.20:FF:000018">
    <property type="entry name" value="MFS transporter permease"/>
    <property type="match status" value="1"/>
</dbReference>
<gene>
    <name evidence="8" type="ORF">AWB79_04508</name>
</gene>
<keyword evidence="3 6" id="KW-0812">Transmembrane</keyword>
<comment type="caution">
    <text evidence="8">The sequence shown here is derived from an EMBL/GenBank/DDBJ whole genome shotgun (WGS) entry which is preliminary data.</text>
</comment>
<dbReference type="InterPro" id="IPR020846">
    <property type="entry name" value="MFS_dom"/>
</dbReference>
<feature type="transmembrane region" description="Helical" evidence="6">
    <location>
        <begin position="300"/>
        <end position="321"/>
    </location>
</feature>
<dbReference type="STRING" id="1777140.AWB79_04508"/>
<dbReference type="GO" id="GO:0022857">
    <property type="term" value="F:transmembrane transporter activity"/>
    <property type="evidence" value="ECO:0007669"/>
    <property type="project" value="InterPro"/>
</dbReference>
<proteinExistence type="predicted"/>
<keyword evidence="2" id="KW-0813">Transport</keyword>
<dbReference type="SUPFAM" id="SSF103473">
    <property type="entry name" value="MFS general substrate transporter"/>
    <property type="match status" value="1"/>
</dbReference>
<feature type="transmembrane region" description="Helical" evidence="6">
    <location>
        <begin position="127"/>
        <end position="149"/>
    </location>
</feature>
<evidence type="ECO:0000256" key="6">
    <source>
        <dbReference type="SAM" id="Phobius"/>
    </source>
</evidence>
<feature type="transmembrane region" description="Helical" evidence="6">
    <location>
        <begin position="333"/>
        <end position="352"/>
    </location>
</feature>
<comment type="subcellular location">
    <subcellularLocation>
        <location evidence="1">Membrane</location>
        <topology evidence="1">Multi-pass membrane protein</topology>
    </subcellularLocation>
</comment>
<evidence type="ECO:0000313" key="8">
    <source>
        <dbReference type="EMBL" id="SAK75798.1"/>
    </source>
</evidence>
<keyword evidence="4 6" id="KW-1133">Transmembrane helix</keyword>
<feature type="transmembrane region" description="Helical" evidence="6">
    <location>
        <begin position="196"/>
        <end position="219"/>
    </location>
</feature>
<organism evidence="8 9">
    <name type="scientific">Caballeronia hypogeia</name>
    <dbReference type="NCBI Taxonomy" id="1777140"/>
    <lineage>
        <taxon>Bacteria</taxon>
        <taxon>Pseudomonadati</taxon>
        <taxon>Pseudomonadota</taxon>
        <taxon>Betaproteobacteria</taxon>
        <taxon>Burkholderiales</taxon>
        <taxon>Burkholderiaceae</taxon>
        <taxon>Caballeronia</taxon>
    </lineage>
</organism>
<evidence type="ECO:0000256" key="1">
    <source>
        <dbReference type="ARBA" id="ARBA00004141"/>
    </source>
</evidence>
<name>A0A158C0B8_9BURK</name>
<dbReference type="CDD" id="cd17319">
    <property type="entry name" value="MFS_ExuT_GudP_like"/>
    <property type="match status" value="1"/>
</dbReference>
<evidence type="ECO:0000259" key="7">
    <source>
        <dbReference type="PROSITE" id="PS50850"/>
    </source>
</evidence>
<dbReference type="InterPro" id="IPR011701">
    <property type="entry name" value="MFS"/>
</dbReference>
<dbReference type="Proteomes" id="UP000054851">
    <property type="component" value="Unassembled WGS sequence"/>
</dbReference>
<dbReference type="Pfam" id="PF07690">
    <property type="entry name" value="MFS_1"/>
    <property type="match status" value="1"/>
</dbReference>
<dbReference type="PROSITE" id="PS50850">
    <property type="entry name" value="MFS"/>
    <property type="match status" value="1"/>
</dbReference>
<evidence type="ECO:0000256" key="5">
    <source>
        <dbReference type="ARBA" id="ARBA00023136"/>
    </source>
</evidence>
<dbReference type="EMBL" id="FCOA02000016">
    <property type="protein sequence ID" value="SAK75798.1"/>
    <property type="molecule type" value="Genomic_DNA"/>
</dbReference>
<keyword evidence="5 6" id="KW-0472">Membrane</keyword>
<feature type="transmembrane region" description="Helical" evidence="6">
    <location>
        <begin position="161"/>
        <end position="184"/>
    </location>
</feature>
<dbReference type="PANTHER" id="PTHR43791:SF36">
    <property type="entry name" value="TRANSPORTER, PUTATIVE (AFU_ORTHOLOGUE AFUA_6G08340)-RELATED"/>
    <property type="match status" value="1"/>
</dbReference>
<dbReference type="PANTHER" id="PTHR43791">
    <property type="entry name" value="PERMEASE-RELATED"/>
    <property type="match status" value="1"/>
</dbReference>
<feature type="transmembrane region" description="Helical" evidence="6">
    <location>
        <begin position="267"/>
        <end position="288"/>
    </location>
</feature>
<accession>A0A158C0B8</accession>
<dbReference type="GO" id="GO:0005886">
    <property type="term" value="C:plasma membrane"/>
    <property type="evidence" value="ECO:0007669"/>
    <property type="project" value="TreeGrafter"/>
</dbReference>
<feature type="transmembrane region" description="Helical" evidence="6">
    <location>
        <begin position="358"/>
        <end position="379"/>
    </location>
</feature>
<feature type="transmembrane region" description="Helical" evidence="6">
    <location>
        <begin position="386"/>
        <end position="411"/>
    </location>
</feature>
<feature type="transmembrane region" description="Helical" evidence="6">
    <location>
        <begin position="37"/>
        <end position="60"/>
    </location>
</feature>
<evidence type="ECO:0000256" key="3">
    <source>
        <dbReference type="ARBA" id="ARBA00022692"/>
    </source>
</evidence>
<reference evidence="8" key="1">
    <citation type="submission" date="2016-01" db="EMBL/GenBank/DDBJ databases">
        <authorList>
            <person name="Peeters C."/>
        </authorList>
    </citation>
    <scope>NUCLEOTIDE SEQUENCE</scope>
    <source>
        <strain evidence="8">LMG 29322</strain>
    </source>
</reference>
<feature type="transmembrane region" description="Helical" evidence="6">
    <location>
        <begin position="423"/>
        <end position="442"/>
    </location>
</feature>
<keyword evidence="9" id="KW-1185">Reference proteome</keyword>
<evidence type="ECO:0000313" key="9">
    <source>
        <dbReference type="Proteomes" id="UP000054851"/>
    </source>
</evidence>